<feature type="compositionally biased region" description="Basic residues" evidence="1">
    <location>
        <begin position="1"/>
        <end position="20"/>
    </location>
</feature>
<proteinExistence type="predicted"/>
<comment type="caution">
    <text evidence="2">The sequence shown here is derived from an EMBL/GenBank/DDBJ whole genome shotgun (WGS) entry which is preliminary data.</text>
</comment>
<gene>
    <name evidence="2" type="ORF">MEPE_00498</name>
</gene>
<dbReference type="Proteomes" id="UP001294444">
    <property type="component" value="Unassembled WGS sequence"/>
</dbReference>
<evidence type="ECO:0000313" key="2">
    <source>
        <dbReference type="EMBL" id="SNX81793.1"/>
    </source>
</evidence>
<reference evidence="2" key="1">
    <citation type="submission" date="2023-10" db="EMBL/GenBank/DDBJ databases">
        <authorList>
            <person name="Guldener U."/>
        </authorList>
    </citation>
    <scope>NUCLEOTIDE SEQUENCE</scope>
    <source>
        <strain evidence="2">Mp4</strain>
    </source>
</reference>
<evidence type="ECO:0000313" key="3">
    <source>
        <dbReference type="Proteomes" id="UP001294444"/>
    </source>
</evidence>
<keyword evidence="3" id="KW-1185">Reference proteome</keyword>
<sequence length="169" mass="18790">MKARSHTHFRIRKRSAKTSAKRADVGSPSVSNILQLSNKLPYKKKCASRNLAEYRDVSRQFNMHYTTLLQLQLQKVVTGNPSFFFLFCLSRLLDVHLVRILDGLVHVIDLLFYDGQTRNAPDASGFGSVCRHVLIGPTQPAMSIAVVSYSAAGKRGKKKHSAAACCGRQ</sequence>
<accession>A0AAJ5C2Q8</accession>
<dbReference type="AlphaFoldDB" id="A0AAJ5C2Q8"/>
<name>A0AAJ5C2Q8_9BASI</name>
<feature type="region of interest" description="Disordered" evidence="1">
    <location>
        <begin position="1"/>
        <end position="24"/>
    </location>
</feature>
<evidence type="ECO:0000256" key="1">
    <source>
        <dbReference type="SAM" id="MobiDB-lite"/>
    </source>
</evidence>
<dbReference type="EMBL" id="OAPG01000001">
    <property type="protein sequence ID" value="SNX81793.1"/>
    <property type="molecule type" value="Genomic_DNA"/>
</dbReference>
<protein>
    <submittedName>
        <fullName evidence="2">Uncharacterized protein</fullName>
    </submittedName>
</protein>
<organism evidence="2 3">
    <name type="scientific">Melanopsichium pennsylvanicum</name>
    <dbReference type="NCBI Taxonomy" id="63383"/>
    <lineage>
        <taxon>Eukaryota</taxon>
        <taxon>Fungi</taxon>
        <taxon>Dikarya</taxon>
        <taxon>Basidiomycota</taxon>
        <taxon>Ustilaginomycotina</taxon>
        <taxon>Ustilaginomycetes</taxon>
        <taxon>Ustilaginales</taxon>
        <taxon>Ustilaginaceae</taxon>
        <taxon>Melanopsichium</taxon>
    </lineage>
</organism>